<dbReference type="Gene3D" id="3.90.245.10">
    <property type="entry name" value="Ribonucleoside hydrolase-like"/>
    <property type="match status" value="1"/>
</dbReference>
<reference evidence="2" key="1">
    <citation type="submission" date="2022-07" db="EMBL/GenBank/DDBJ databases">
        <title>Draft genome sequence of Zalerion maritima ATCC 34329, a (micro)plastics degrading marine fungus.</title>
        <authorList>
            <person name="Paco A."/>
            <person name="Goncalves M.F.M."/>
            <person name="Rocha-Santos T.A.P."/>
            <person name="Alves A."/>
        </authorList>
    </citation>
    <scope>NUCLEOTIDE SEQUENCE</scope>
    <source>
        <strain evidence="2">ATCC 34329</strain>
    </source>
</reference>
<accession>A0AAD5RMZ7</accession>
<dbReference type="Proteomes" id="UP001201980">
    <property type="component" value="Unassembled WGS sequence"/>
</dbReference>
<dbReference type="EMBL" id="JAKWBI020000449">
    <property type="protein sequence ID" value="KAJ2894876.1"/>
    <property type="molecule type" value="Genomic_DNA"/>
</dbReference>
<gene>
    <name evidence="2" type="ORF">MKZ38_007125</name>
</gene>
<dbReference type="GO" id="GO:0016799">
    <property type="term" value="F:hydrolase activity, hydrolyzing N-glycosyl compounds"/>
    <property type="evidence" value="ECO:0007669"/>
    <property type="project" value="InterPro"/>
</dbReference>
<evidence type="ECO:0008006" key="4">
    <source>
        <dbReference type="Google" id="ProtNLM"/>
    </source>
</evidence>
<dbReference type="AlphaFoldDB" id="A0AAD5RMZ7"/>
<sequence>MGTSGSRTDQSPEVDSLSCQDLPQEIEKAFPGGRKHDPEGYKIYMKLMDALKNRPKGAKPRILVITDIEQDYDDLFAIIFLSEMHRLGVVEIAGCVANHGPDDLQKQRAYMLRYVLDLLNLASVPVAIGSVGSHPAEERSKFSYELRNKIFIDEGKKSLEKQYRKQLEEQGKMLGTDEEEQFEHGKVPDGEELIGQLAKETGNSKQPLTVLLLSSLQDITQYLEKQEEAEIQKNAEKQEDDRKQEVGKALRKNFKIFVSQGGYEVSDDGKDVKPNGNRNMEFNMVAAEKYTKLLGQYDLPSDTWTRNLASACLQDYQLIKDARTCGPIGKHINWIWLRQEFLFNWSAFNAFYLPALTPDWYVRTKLSISDPDQIKDTLREPPLFANLVKSGTLEVIVYDGYAALGTIGDDVLGALGVFKPDTIAPHNKPPYKHRIFGKGAAAGKPEHVDGVDTAQAVGVFRAFFLGALRATKVHADRTFRNNAAKVTDDDMHEPATYPDTDIETFEKYQKDYYVQWNDLRLNVIRSEKNNKSMERTEIKKVNRWKEEMKKLREPKLHQVSQDLKYQEPEFEQYAACPENPPLELMFKAHCNEHGLEYVDGIDTDASGKDGAKGKAVDKPGKPIKRTYSARESATPDP</sequence>
<keyword evidence="3" id="KW-1185">Reference proteome</keyword>
<evidence type="ECO:0000313" key="3">
    <source>
        <dbReference type="Proteomes" id="UP001201980"/>
    </source>
</evidence>
<evidence type="ECO:0000313" key="2">
    <source>
        <dbReference type="EMBL" id="KAJ2894876.1"/>
    </source>
</evidence>
<proteinExistence type="predicted"/>
<evidence type="ECO:0000256" key="1">
    <source>
        <dbReference type="SAM" id="MobiDB-lite"/>
    </source>
</evidence>
<comment type="caution">
    <text evidence="2">The sequence shown here is derived from an EMBL/GenBank/DDBJ whole genome shotgun (WGS) entry which is preliminary data.</text>
</comment>
<dbReference type="InterPro" id="IPR036452">
    <property type="entry name" value="Ribo_hydro-like"/>
</dbReference>
<name>A0AAD5RMZ7_9PEZI</name>
<feature type="compositionally biased region" description="Basic and acidic residues" evidence="1">
    <location>
        <begin position="605"/>
        <end position="620"/>
    </location>
</feature>
<organism evidence="2 3">
    <name type="scientific">Zalerion maritima</name>
    <dbReference type="NCBI Taxonomy" id="339359"/>
    <lineage>
        <taxon>Eukaryota</taxon>
        <taxon>Fungi</taxon>
        <taxon>Dikarya</taxon>
        <taxon>Ascomycota</taxon>
        <taxon>Pezizomycotina</taxon>
        <taxon>Sordariomycetes</taxon>
        <taxon>Lulworthiomycetidae</taxon>
        <taxon>Lulworthiales</taxon>
        <taxon>Lulworthiaceae</taxon>
        <taxon>Zalerion</taxon>
    </lineage>
</organism>
<dbReference type="SUPFAM" id="SSF53590">
    <property type="entry name" value="Nucleoside hydrolase"/>
    <property type="match status" value="1"/>
</dbReference>
<feature type="region of interest" description="Disordered" evidence="1">
    <location>
        <begin position="600"/>
        <end position="637"/>
    </location>
</feature>
<protein>
    <recommendedName>
        <fullName evidence="4">Inosine/uridine-preferring nucleoside hydrolase domain-containing protein</fullName>
    </recommendedName>
</protein>